<evidence type="ECO:0000313" key="1">
    <source>
        <dbReference type="EMBL" id="MBX70466.1"/>
    </source>
</evidence>
<protein>
    <submittedName>
        <fullName evidence="1">Uncharacterized protein</fullName>
    </submittedName>
</protein>
<dbReference type="EMBL" id="GGEC01089982">
    <property type="protein sequence ID" value="MBX70466.1"/>
    <property type="molecule type" value="Transcribed_RNA"/>
</dbReference>
<dbReference type="AlphaFoldDB" id="A0A2P2QTZ8"/>
<reference evidence="1" key="1">
    <citation type="submission" date="2018-02" db="EMBL/GenBank/DDBJ databases">
        <title>Rhizophora mucronata_Transcriptome.</title>
        <authorList>
            <person name="Meera S.P."/>
            <person name="Sreeshan A."/>
            <person name="Augustine A."/>
        </authorList>
    </citation>
    <scope>NUCLEOTIDE SEQUENCE</scope>
    <source>
        <tissue evidence="1">Leaf</tissue>
    </source>
</reference>
<name>A0A2P2QTZ8_RHIMU</name>
<proteinExistence type="predicted"/>
<sequence>MYKKSRKAPLKRDCIFVLILVLRIISDTIWKILVSANKKF</sequence>
<accession>A0A2P2QTZ8</accession>
<organism evidence="1">
    <name type="scientific">Rhizophora mucronata</name>
    <name type="common">Asiatic mangrove</name>
    <dbReference type="NCBI Taxonomy" id="61149"/>
    <lineage>
        <taxon>Eukaryota</taxon>
        <taxon>Viridiplantae</taxon>
        <taxon>Streptophyta</taxon>
        <taxon>Embryophyta</taxon>
        <taxon>Tracheophyta</taxon>
        <taxon>Spermatophyta</taxon>
        <taxon>Magnoliopsida</taxon>
        <taxon>eudicotyledons</taxon>
        <taxon>Gunneridae</taxon>
        <taxon>Pentapetalae</taxon>
        <taxon>rosids</taxon>
        <taxon>fabids</taxon>
        <taxon>Malpighiales</taxon>
        <taxon>Rhizophoraceae</taxon>
        <taxon>Rhizophora</taxon>
    </lineage>
</organism>